<keyword evidence="10" id="KW-0464">Manganese</keyword>
<name>A0A0R3U1X0_MESCO</name>
<dbReference type="GO" id="GO:0004653">
    <property type="term" value="F:polypeptide N-acetylgalactosaminyltransferase activity"/>
    <property type="evidence" value="ECO:0007669"/>
    <property type="project" value="TreeGrafter"/>
</dbReference>
<comment type="similarity">
    <text evidence="2 10">Belongs to the glycosyltransferase 2 family. GalNAc-T subfamily.</text>
</comment>
<reference evidence="13 14" key="1">
    <citation type="submission" date="2018-10" db="EMBL/GenBank/DDBJ databases">
        <authorList>
            <consortium name="Pathogen Informatics"/>
        </authorList>
    </citation>
    <scope>NUCLEOTIDE SEQUENCE [LARGE SCALE GENOMIC DNA]</scope>
</reference>
<keyword evidence="10" id="KW-0328">Glycosyltransferase</keyword>
<comment type="pathway">
    <text evidence="10">Protein modification; protein glycosylation.</text>
</comment>
<dbReference type="InterPro" id="IPR001173">
    <property type="entry name" value="Glyco_trans_2-like"/>
</dbReference>
<organism evidence="13 14">
    <name type="scientific">Mesocestoides corti</name>
    <name type="common">Flatworm</name>
    <dbReference type="NCBI Taxonomy" id="53468"/>
    <lineage>
        <taxon>Eukaryota</taxon>
        <taxon>Metazoa</taxon>
        <taxon>Spiralia</taxon>
        <taxon>Lophotrochozoa</taxon>
        <taxon>Platyhelminthes</taxon>
        <taxon>Cestoda</taxon>
        <taxon>Eucestoda</taxon>
        <taxon>Cyclophyllidea</taxon>
        <taxon>Mesocestoididae</taxon>
        <taxon>Mesocestoides</taxon>
    </lineage>
</organism>
<keyword evidence="4 10" id="KW-0812">Transmembrane</keyword>
<dbReference type="Pfam" id="PF02709">
    <property type="entry name" value="Glyco_transf_7C"/>
    <property type="match status" value="1"/>
</dbReference>
<dbReference type="AlphaFoldDB" id="A0A0R3U1X0"/>
<evidence type="ECO:0000256" key="4">
    <source>
        <dbReference type="ARBA" id="ARBA00022692"/>
    </source>
</evidence>
<dbReference type="InterPro" id="IPR029044">
    <property type="entry name" value="Nucleotide-diphossugar_trans"/>
</dbReference>
<dbReference type="InterPro" id="IPR027791">
    <property type="entry name" value="Galactosyl_T_C"/>
</dbReference>
<dbReference type="InterPro" id="IPR035992">
    <property type="entry name" value="Ricin_B-like_lectins"/>
</dbReference>
<evidence type="ECO:0000313" key="13">
    <source>
        <dbReference type="EMBL" id="VDD74396.1"/>
    </source>
</evidence>
<dbReference type="EC" id="2.4.1.-" evidence="10"/>
<feature type="non-terminal residue" evidence="13">
    <location>
        <position position="1"/>
    </location>
</feature>
<keyword evidence="10" id="KW-0430">Lectin</keyword>
<accession>A0A0R3U1X0</accession>
<dbReference type="GO" id="GO:0006493">
    <property type="term" value="P:protein O-linked glycosylation"/>
    <property type="evidence" value="ECO:0007669"/>
    <property type="project" value="TreeGrafter"/>
</dbReference>
<dbReference type="PANTHER" id="PTHR11675:SF43">
    <property type="entry name" value="POLYPEPTIDE N-ACETYLGALACTOSAMINYLTRANSFERASE 1"/>
    <property type="match status" value="1"/>
</dbReference>
<dbReference type="OrthoDB" id="6119243at2759"/>
<comment type="cofactor">
    <cofactor evidence="10">
        <name>Mn(2+)</name>
        <dbReference type="ChEBI" id="CHEBI:29035"/>
    </cofactor>
</comment>
<evidence type="ECO:0000256" key="2">
    <source>
        <dbReference type="ARBA" id="ARBA00005680"/>
    </source>
</evidence>
<evidence type="ECO:0000256" key="10">
    <source>
        <dbReference type="RuleBase" id="RU361242"/>
    </source>
</evidence>
<comment type="subcellular location">
    <subcellularLocation>
        <location evidence="9">Endomembrane system</location>
        <topology evidence="9">Single-pass membrane protein</topology>
    </subcellularLocation>
    <subcellularLocation>
        <location evidence="10">Golgi apparatus membrane</location>
        <topology evidence="10">Single-pass type II membrane protein</topology>
    </subcellularLocation>
    <subcellularLocation>
        <location evidence="1">Membrane</location>
        <topology evidence="1">Single-pass type II membrane protein</topology>
    </subcellularLocation>
</comment>
<feature type="domain" description="Galactosyltransferase C-terminal" evidence="12">
    <location>
        <begin position="335"/>
        <end position="394"/>
    </location>
</feature>
<gene>
    <name evidence="13" type="ORF">MCOS_LOCUS399</name>
</gene>
<evidence type="ECO:0000256" key="6">
    <source>
        <dbReference type="ARBA" id="ARBA00022989"/>
    </source>
</evidence>
<keyword evidence="5" id="KW-0735">Signal-anchor</keyword>
<keyword evidence="3 10" id="KW-0808">Transferase</keyword>
<evidence type="ECO:0000259" key="12">
    <source>
        <dbReference type="Pfam" id="PF02709"/>
    </source>
</evidence>
<evidence type="ECO:0000256" key="1">
    <source>
        <dbReference type="ARBA" id="ARBA00004606"/>
    </source>
</evidence>
<evidence type="ECO:0000256" key="9">
    <source>
        <dbReference type="ARBA" id="ARBA00037847"/>
    </source>
</evidence>
<keyword evidence="7 10" id="KW-0472">Membrane</keyword>
<keyword evidence="10" id="KW-0333">Golgi apparatus</keyword>
<dbReference type="InterPro" id="IPR045885">
    <property type="entry name" value="GalNAc-T"/>
</dbReference>
<evidence type="ECO:0000256" key="8">
    <source>
        <dbReference type="ARBA" id="ARBA00023157"/>
    </source>
</evidence>
<keyword evidence="14" id="KW-1185">Reference proteome</keyword>
<dbReference type="Pfam" id="PF00535">
    <property type="entry name" value="Glycos_transf_2"/>
    <property type="match status" value="1"/>
</dbReference>
<dbReference type="STRING" id="53468.A0A0R3U1X0"/>
<evidence type="ECO:0000256" key="7">
    <source>
        <dbReference type="ARBA" id="ARBA00023136"/>
    </source>
</evidence>
<dbReference type="SUPFAM" id="SSF53448">
    <property type="entry name" value="Nucleotide-diphospho-sugar transferases"/>
    <property type="match status" value="1"/>
</dbReference>
<feature type="domain" description="Glycosyltransferase 2-like" evidence="11">
    <location>
        <begin position="153"/>
        <end position="315"/>
    </location>
</feature>
<dbReference type="GO" id="GO:0030246">
    <property type="term" value="F:carbohydrate binding"/>
    <property type="evidence" value="ECO:0007669"/>
    <property type="project" value="UniProtKB-KW"/>
</dbReference>
<sequence>TVRSSLCGSVRALISSLRSPLFRQHRKSSFLIHLCIALCIYAILYFWLHVDPRVSTTTDPGTLQALSVSEDTYSFRAKRFNAYVVNERFRSGPGEFGRGVDAGISESEMQRVNDVDGYNSHACKQIALDRSLGNRPAKECLAINYPFKLPTASVIIVFFNEPFRLVMRTVFSVVNRSPPFLLKEVILVDDGSTQELLLGHLSDYVRENWPDGIVRIVRLQKRTGLIRARLEGAKAATADVVVFLDAHCEATYRWLEPLLYRIHQKPDAVVVPAIANIDRFTLKVFRTDVRYTEDGWLSLRVGSFAWDGMFIFEHPPRSAVTKRRSNTDTIESINMPGGLFAMRRDYFFKLGGYDEGMEVWGGENLELSLRIWQCGGSLEFSPCSTVGHVYRANHPYKFPGNKDYNGYNTARVADVWMDMYMDNFYLARGDLKGTDHGDVSTRRQIRSDLRCKSFQWFLDNPAAHKFVYSRNRLGYGSCCTTEGHCLLRGNDGSEYRKQTMSLLLTPSRVTVHSWATLFALTDTGLLRKDWNCVRLRRAGGPLNSVWVFTPHIVDLEICPLEELEEPKQREWWRAWVADQMKRIEQRQISHPEQGFQAVQTTNQRGAHFRWLYDKIHGKLINAQTGYCLDGIDGQRPTPKPCVDDAPSQSWHFSHHG</sequence>
<feature type="transmembrane region" description="Helical" evidence="10">
    <location>
        <begin position="30"/>
        <end position="48"/>
    </location>
</feature>
<dbReference type="GO" id="GO:0000139">
    <property type="term" value="C:Golgi membrane"/>
    <property type="evidence" value="ECO:0007669"/>
    <property type="project" value="UniProtKB-SubCell"/>
</dbReference>
<dbReference type="CDD" id="cd02510">
    <property type="entry name" value="pp-GalNAc-T"/>
    <property type="match status" value="1"/>
</dbReference>
<protein>
    <recommendedName>
        <fullName evidence="10">Polypeptide N-acetylgalactosaminyltransferase</fullName>
        <ecNumber evidence="10">2.4.1.-</ecNumber>
    </recommendedName>
    <alternativeName>
        <fullName evidence="10">Protein-UDP acetylgalactosaminyltransferase</fullName>
    </alternativeName>
</protein>
<dbReference type="Proteomes" id="UP000267029">
    <property type="component" value="Unassembled WGS sequence"/>
</dbReference>
<dbReference type="UniPathway" id="UPA00378"/>
<keyword evidence="8 10" id="KW-1015">Disulfide bond</keyword>
<evidence type="ECO:0000256" key="5">
    <source>
        <dbReference type="ARBA" id="ARBA00022968"/>
    </source>
</evidence>
<proteinExistence type="inferred from homology"/>
<dbReference type="Gene3D" id="3.90.550.10">
    <property type="entry name" value="Spore Coat Polysaccharide Biosynthesis Protein SpsA, Chain A"/>
    <property type="match status" value="1"/>
</dbReference>
<dbReference type="SUPFAM" id="SSF50370">
    <property type="entry name" value="Ricin B-like lectins"/>
    <property type="match status" value="1"/>
</dbReference>
<evidence type="ECO:0000256" key="3">
    <source>
        <dbReference type="ARBA" id="ARBA00022679"/>
    </source>
</evidence>
<evidence type="ECO:0000313" key="14">
    <source>
        <dbReference type="Proteomes" id="UP000267029"/>
    </source>
</evidence>
<dbReference type="EMBL" id="UXSR01000034">
    <property type="protein sequence ID" value="VDD74396.1"/>
    <property type="molecule type" value="Genomic_DNA"/>
</dbReference>
<keyword evidence="6 10" id="KW-1133">Transmembrane helix</keyword>
<evidence type="ECO:0000259" key="11">
    <source>
        <dbReference type="Pfam" id="PF00535"/>
    </source>
</evidence>
<dbReference type="PANTHER" id="PTHR11675">
    <property type="entry name" value="N-ACETYLGALACTOSAMINYLTRANSFERASE"/>
    <property type="match status" value="1"/>
</dbReference>